<comment type="caution">
    <text evidence="5">The sequence shown here is derived from an EMBL/GenBank/DDBJ whole genome shotgun (WGS) entry which is preliminary data.</text>
</comment>
<gene>
    <name evidence="5" type="ORF">ACFSL4_36495</name>
</gene>
<dbReference type="PROSITE" id="PS00041">
    <property type="entry name" value="HTH_ARAC_FAMILY_1"/>
    <property type="match status" value="1"/>
</dbReference>
<dbReference type="RefSeq" id="WP_381092377.1">
    <property type="nucleotide sequence ID" value="NZ_JBHUDX010000144.1"/>
</dbReference>
<evidence type="ECO:0000259" key="4">
    <source>
        <dbReference type="PROSITE" id="PS01124"/>
    </source>
</evidence>
<evidence type="ECO:0000256" key="2">
    <source>
        <dbReference type="ARBA" id="ARBA00023125"/>
    </source>
</evidence>
<dbReference type="Pfam" id="PF14525">
    <property type="entry name" value="AraC_binding_2"/>
    <property type="match status" value="1"/>
</dbReference>
<dbReference type="Gene3D" id="1.10.10.60">
    <property type="entry name" value="Homeodomain-like"/>
    <property type="match status" value="1"/>
</dbReference>
<dbReference type="Proteomes" id="UP001597261">
    <property type="component" value="Unassembled WGS sequence"/>
</dbReference>
<organism evidence="5 6">
    <name type="scientific">Streptomyces caeni</name>
    <dbReference type="NCBI Taxonomy" id="2307231"/>
    <lineage>
        <taxon>Bacteria</taxon>
        <taxon>Bacillati</taxon>
        <taxon>Actinomycetota</taxon>
        <taxon>Actinomycetes</taxon>
        <taxon>Kitasatosporales</taxon>
        <taxon>Streptomycetaceae</taxon>
        <taxon>Streptomyces</taxon>
    </lineage>
</organism>
<dbReference type="InterPro" id="IPR035418">
    <property type="entry name" value="AraC-bd_2"/>
</dbReference>
<keyword evidence="3" id="KW-0804">Transcription</keyword>
<dbReference type="InterPro" id="IPR050204">
    <property type="entry name" value="AraC_XylS_family_regulators"/>
</dbReference>
<keyword evidence="2" id="KW-0238">DNA-binding</keyword>
<evidence type="ECO:0000313" key="6">
    <source>
        <dbReference type="Proteomes" id="UP001597261"/>
    </source>
</evidence>
<dbReference type="InterPro" id="IPR009057">
    <property type="entry name" value="Homeodomain-like_sf"/>
</dbReference>
<dbReference type="Pfam" id="PF12833">
    <property type="entry name" value="HTH_18"/>
    <property type="match status" value="1"/>
</dbReference>
<keyword evidence="1" id="KW-0805">Transcription regulation</keyword>
<sequence>MPAHLLPLATHERFHTHDLDEARGEVGRVFCPHGLNLAERGSQLDARLHAVAFDRTGLYYLDYGTEVRITPGALETFFLVQIPLAGTADVSCGHQHIVSTPELASVPSPTEDLSMRWAAASLIVWVDRSALEAHLGKLLARPIRRPITFHLGMDLTLPASRSWLRIVDLLRKEADNGVMPSQPLMVAQLEGLLMTQLLLAQSSNYSPALLGEQPRVAPLAVRRAMELIEAHAAEPLTVEDIATAVGVGVRALQEGFQRHLGTTPLRYLRDVRLGRAQAELTASDPGTTTVTDIAFRWGFFHSGRFSIAYRQRFGESPSETLRR</sequence>
<dbReference type="PROSITE" id="PS01124">
    <property type="entry name" value="HTH_ARAC_FAMILY_2"/>
    <property type="match status" value="1"/>
</dbReference>
<dbReference type="InterPro" id="IPR018062">
    <property type="entry name" value="HTH_AraC-typ_CS"/>
</dbReference>
<evidence type="ECO:0000256" key="3">
    <source>
        <dbReference type="ARBA" id="ARBA00023163"/>
    </source>
</evidence>
<dbReference type="PANTHER" id="PTHR46796:SF12">
    <property type="entry name" value="HTH-TYPE DNA-BINDING TRANSCRIPTIONAL ACTIVATOR EUTR"/>
    <property type="match status" value="1"/>
</dbReference>
<proteinExistence type="predicted"/>
<feature type="domain" description="HTH araC/xylS-type" evidence="4">
    <location>
        <begin position="222"/>
        <end position="323"/>
    </location>
</feature>
<dbReference type="SUPFAM" id="SSF46689">
    <property type="entry name" value="Homeodomain-like"/>
    <property type="match status" value="2"/>
</dbReference>
<keyword evidence="6" id="KW-1185">Reference proteome</keyword>
<evidence type="ECO:0000256" key="1">
    <source>
        <dbReference type="ARBA" id="ARBA00023015"/>
    </source>
</evidence>
<evidence type="ECO:0000313" key="5">
    <source>
        <dbReference type="EMBL" id="MFD1663517.1"/>
    </source>
</evidence>
<reference evidence="6" key="1">
    <citation type="journal article" date="2019" name="Int. J. Syst. Evol. Microbiol.">
        <title>The Global Catalogue of Microorganisms (GCM) 10K type strain sequencing project: providing services to taxonomists for standard genome sequencing and annotation.</title>
        <authorList>
            <consortium name="The Broad Institute Genomics Platform"/>
            <consortium name="The Broad Institute Genome Sequencing Center for Infectious Disease"/>
            <person name="Wu L."/>
            <person name="Ma J."/>
        </authorList>
    </citation>
    <scope>NUCLEOTIDE SEQUENCE [LARGE SCALE GENOMIC DNA]</scope>
    <source>
        <strain evidence="6">CGMCC 1.12470</strain>
    </source>
</reference>
<name>A0ABW4J2Z0_9ACTN</name>
<dbReference type="SMART" id="SM00342">
    <property type="entry name" value="HTH_ARAC"/>
    <property type="match status" value="1"/>
</dbReference>
<dbReference type="InterPro" id="IPR018060">
    <property type="entry name" value="HTH_AraC"/>
</dbReference>
<dbReference type="EMBL" id="JBHUDX010000144">
    <property type="protein sequence ID" value="MFD1663517.1"/>
    <property type="molecule type" value="Genomic_DNA"/>
</dbReference>
<accession>A0ABW4J2Z0</accession>
<protein>
    <submittedName>
        <fullName evidence="5">AraC family transcriptional regulator</fullName>
    </submittedName>
</protein>
<dbReference type="PANTHER" id="PTHR46796">
    <property type="entry name" value="HTH-TYPE TRANSCRIPTIONAL ACTIVATOR RHAS-RELATED"/>
    <property type="match status" value="1"/>
</dbReference>